<organism evidence="2 3">
    <name type="scientific">Emticicia aquatilis</name>
    <dbReference type="NCBI Taxonomy" id="1537369"/>
    <lineage>
        <taxon>Bacteria</taxon>
        <taxon>Pseudomonadati</taxon>
        <taxon>Bacteroidota</taxon>
        <taxon>Cytophagia</taxon>
        <taxon>Cytophagales</taxon>
        <taxon>Leadbetterellaceae</taxon>
        <taxon>Emticicia</taxon>
    </lineage>
</organism>
<sequence>MLTETLAEERLYSVEEYFELEKTSEIRHEFVNGKLFAMPGESKKANEIAGNIYVSLRNSFKKRALKVYNHDVRLMLENNRYRYPDIAVAPTIDDEDSHAITQPVLIVEVFSDNSVKTDTVDKLREYSILPTLQYYLIVSQEEPFVEVYAKNADKWEFRYYTDLKENIELTTLEASLLMGDIFEGIF</sequence>
<dbReference type="RefSeq" id="WP_188765709.1">
    <property type="nucleotide sequence ID" value="NZ_BMKK01000003.1"/>
</dbReference>
<reference evidence="2" key="1">
    <citation type="journal article" date="2014" name="Int. J. Syst. Evol. Microbiol.">
        <title>Complete genome sequence of Corynebacterium casei LMG S-19264T (=DSM 44701T), isolated from a smear-ripened cheese.</title>
        <authorList>
            <consortium name="US DOE Joint Genome Institute (JGI-PGF)"/>
            <person name="Walter F."/>
            <person name="Albersmeier A."/>
            <person name="Kalinowski J."/>
            <person name="Ruckert C."/>
        </authorList>
    </citation>
    <scope>NUCLEOTIDE SEQUENCE</scope>
    <source>
        <strain evidence="2">CGMCC 1.15958</strain>
    </source>
</reference>
<dbReference type="InterPro" id="IPR008538">
    <property type="entry name" value="Uma2"/>
</dbReference>
<gene>
    <name evidence="2" type="ORF">GCM10011514_17780</name>
</gene>
<protein>
    <recommendedName>
        <fullName evidence="1">Putative restriction endonuclease domain-containing protein</fullName>
    </recommendedName>
</protein>
<evidence type="ECO:0000313" key="2">
    <source>
        <dbReference type="EMBL" id="GGD54034.1"/>
    </source>
</evidence>
<keyword evidence="3" id="KW-1185">Reference proteome</keyword>
<dbReference type="SUPFAM" id="SSF52980">
    <property type="entry name" value="Restriction endonuclease-like"/>
    <property type="match status" value="1"/>
</dbReference>
<evidence type="ECO:0000313" key="3">
    <source>
        <dbReference type="Proteomes" id="UP000609064"/>
    </source>
</evidence>
<dbReference type="PANTHER" id="PTHR36558">
    <property type="entry name" value="GLR1098 PROTEIN"/>
    <property type="match status" value="1"/>
</dbReference>
<dbReference type="Gene3D" id="3.90.1570.10">
    <property type="entry name" value="tt1808, chain A"/>
    <property type="match status" value="1"/>
</dbReference>
<dbReference type="InterPro" id="IPR011335">
    <property type="entry name" value="Restrct_endonuc-II-like"/>
</dbReference>
<dbReference type="PANTHER" id="PTHR36558:SF1">
    <property type="entry name" value="RESTRICTION ENDONUCLEASE DOMAIN-CONTAINING PROTEIN-RELATED"/>
    <property type="match status" value="1"/>
</dbReference>
<dbReference type="AlphaFoldDB" id="A0A916YNP8"/>
<dbReference type="EMBL" id="BMKK01000003">
    <property type="protein sequence ID" value="GGD54034.1"/>
    <property type="molecule type" value="Genomic_DNA"/>
</dbReference>
<dbReference type="InterPro" id="IPR012296">
    <property type="entry name" value="Nuclease_put_TT1808"/>
</dbReference>
<feature type="domain" description="Putative restriction endonuclease" evidence="1">
    <location>
        <begin position="14"/>
        <end position="172"/>
    </location>
</feature>
<comment type="caution">
    <text evidence="2">The sequence shown here is derived from an EMBL/GenBank/DDBJ whole genome shotgun (WGS) entry which is preliminary data.</text>
</comment>
<proteinExistence type="predicted"/>
<dbReference type="Pfam" id="PF05685">
    <property type="entry name" value="Uma2"/>
    <property type="match status" value="1"/>
</dbReference>
<accession>A0A916YNP8</accession>
<evidence type="ECO:0000259" key="1">
    <source>
        <dbReference type="Pfam" id="PF05685"/>
    </source>
</evidence>
<name>A0A916YNP8_9BACT</name>
<dbReference type="Proteomes" id="UP000609064">
    <property type="component" value="Unassembled WGS sequence"/>
</dbReference>
<dbReference type="CDD" id="cd06260">
    <property type="entry name" value="DUF820-like"/>
    <property type="match status" value="1"/>
</dbReference>
<reference evidence="2" key="2">
    <citation type="submission" date="2020-09" db="EMBL/GenBank/DDBJ databases">
        <authorList>
            <person name="Sun Q."/>
            <person name="Zhou Y."/>
        </authorList>
    </citation>
    <scope>NUCLEOTIDE SEQUENCE</scope>
    <source>
        <strain evidence="2">CGMCC 1.15958</strain>
    </source>
</reference>